<reference evidence="6 7" key="1">
    <citation type="submission" date="2023-07" db="EMBL/GenBank/DDBJ databases">
        <title>Genomic Encyclopedia of Type Strains, Phase IV (KMG-IV): sequencing the most valuable type-strain genomes for metagenomic binning, comparative biology and taxonomic classification.</title>
        <authorList>
            <person name="Goeker M."/>
        </authorList>
    </citation>
    <scope>NUCLEOTIDE SEQUENCE [LARGE SCALE GENOMIC DNA]</scope>
    <source>
        <strain evidence="6 7">DSM 1112</strain>
    </source>
</reference>
<evidence type="ECO:0000313" key="7">
    <source>
        <dbReference type="Proteomes" id="UP001230207"/>
    </source>
</evidence>
<feature type="transmembrane region" description="Helical" evidence="5">
    <location>
        <begin position="139"/>
        <end position="161"/>
    </location>
</feature>
<evidence type="ECO:0000256" key="5">
    <source>
        <dbReference type="SAM" id="Phobius"/>
    </source>
</evidence>
<comment type="subcellular location">
    <subcellularLocation>
        <location evidence="1">Endomembrane system</location>
        <topology evidence="1">Multi-pass membrane protein</topology>
    </subcellularLocation>
</comment>
<name>A0ABU0BWC6_9HYPH</name>
<feature type="transmembrane region" description="Helical" evidence="5">
    <location>
        <begin position="198"/>
        <end position="216"/>
    </location>
</feature>
<dbReference type="RefSeq" id="WP_307233809.1">
    <property type="nucleotide sequence ID" value="NZ_JAUSVF010000002.1"/>
</dbReference>
<evidence type="ECO:0000313" key="6">
    <source>
        <dbReference type="EMBL" id="MDQ0322253.1"/>
    </source>
</evidence>
<accession>A0ABU0BWC6</accession>
<keyword evidence="4 5" id="KW-0472">Membrane</keyword>
<organism evidence="6 7">
    <name type="scientific">Pararhizobium capsulatum DSM 1112</name>
    <dbReference type="NCBI Taxonomy" id="1121113"/>
    <lineage>
        <taxon>Bacteria</taxon>
        <taxon>Pseudomonadati</taxon>
        <taxon>Pseudomonadota</taxon>
        <taxon>Alphaproteobacteria</taxon>
        <taxon>Hyphomicrobiales</taxon>
        <taxon>Rhizobiaceae</taxon>
        <taxon>Rhizobium/Agrobacterium group</taxon>
        <taxon>Pararhizobium</taxon>
    </lineage>
</organism>
<evidence type="ECO:0000256" key="2">
    <source>
        <dbReference type="ARBA" id="ARBA00022692"/>
    </source>
</evidence>
<protein>
    <recommendedName>
        <fullName evidence="8">VIT family protein</fullName>
    </recommendedName>
</protein>
<evidence type="ECO:0000256" key="1">
    <source>
        <dbReference type="ARBA" id="ARBA00004127"/>
    </source>
</evidence>
<gene>
    <name evidence="6" type="ORF">QO002_004459</name>
</gene>
<comment type="caution">
    <text evidence="6">The sequence shown here is derived from an EMBL/GenBank/DDBJ whole genome shotgun (WGS) entry which is preliminary data.</text>
</comment>
<keyword evidence="3 5" id="KW-1133">Transmembrane helix</keyword>
<feature type="transmembrane region" description="Helical" evidence="5">
    <location>
        <begin position="47"/>
        <end position="72"/>
    </location>
</feature>
<dbReference type="Pfam" id="PF01988">
    <property type="entry name" value="VIT1"/>
    <property type="match status" value="1"/>
</dbReference>
<feature type="transmembrane region" description="Helical" evidence="5">
    <location>
        <begin position="20"/>
        <end position="41"/>
    </location>
</feature>
<evidence type="ECO:0000256" key="4">
    <source>
        <dbReference type="ARBA" id="ARBA00023136"/>
    </source>
</evidence>
<keyword evidence="2 5" id="KW-0812">Transmembrane</keyword>
<keyword evidence="7" id="KW-1185">Reference proteome</keyword>
<feature type="transmembrane region" description="Helical" evidence="5">
    <location>
        <begin position="167"/>
        <end position="186"/>
    </location>
</feature>
<evidence type="ECO:0000256" key="3">
    <source>
        <dbReference type="ARBA" id="ARBA00022989"/>
    </source>
</evidence>
<proteinExistence type="predicted"/>
<dbReference type="InterPro" id="IPR008217">
    <property type="entry name" value="Ccc1_fam"/>
</dbReference>
<dbReference type="EMBL" id="JAUSVF010000002">
    <property type="protein sequence ID" value="MDQ0322253.1"/>
    <property type="molecule type" value="Genomic_DNA"/>
</dbReference>
<evidence type="ECO:0008006" key="8">
    <source>
        <dbReference type="Google" id="ProtNLM"/>
    </source>
</evidence>
<sequence length="217" mass="23355">MKEGEQTRPVLDPIDRMSEVIFGLLMALTFTGTMSASVAGGERVASVLMAALGCNIAWGIVDAVMFVLATVVERARHNSFVAAIHTLPMEDAQQVFRENLPPEARRVMADQEVDSFLVRVREQSARPAQRMIGTGDLKAACFIFALVVLSTLPPSLPFLFVDDLHRAMRISNGIALVMLFIIGAQLGTHAGRSPWPMAFAMTSIGAVMVAVTIALGG</sequence>
<dbReference type="Proteomes" id="UP001230207">
    <property type="component" value="Unassembled WGS sequence"/>
</dbReference>